<feature type="non-terminal residue" evidence="2">
    <location>
        <position position="1"/>
    </location>
</feature>
<gene>
    <name evidence="2" type="ORF">S03H2_12954</name>
</gene>
<dbReference type="InterPro" id="IPR019455">
    <property type="entry name" value="Acetolactate_synth_ssu_C"/>
</dbReference>
<dbReference type="SUPFAM" id="SSF55021">
    <property type="entry name" value="ACT-like"/>
    <property type="match status" value="1"/>
</dbReference>
<feature type="domain" description="Acetolactate synthase small subunit C-terminal" evidence="1">
    <location>
        <begin position="1"/>
        <end position="36"/>
    </location>
</feature>
<dbReference type="AlphaFoldDB" id="X1FXE8"/>
<reference evidence="2" key="1">
    <citation type="journal article" date="2014" name="Front. Microbiol.">
        <title>High frequency of phylogenetically diverse reductive dehalogenase-homologous genes in deep subseafloor sedimentary metagenomes.</title>
        <authorList>
            <person name="Kawai M."/>
            <person name="Futagami T."/>
            <person name="Toyoda A."/>
            <person name="Takaki Y."/>
            <person name="Nishi S."/>
            <person name="Hori S."/>
            <person name="Arai W."/>
            <person name="Tsubouchi T."/>
            <person name="Morono Y."/>
            <person name="Uchiyama I."/>
            <person name="Ito T."/>
            <person name="Fujiyama A."/>
            <person name="Inagaki F."/>
            <person name="Takami H."/>
        </authorList>
    </citation>
    <scope>NUCLEOTIDE SEQUENCE</scope>
    <source>
        <strain evidence="2">Expedition CK06-06</strain>
    </source>
</reference>
<dbReference type="Gene3D" id="3.30.70.1150">
    <property type="entry name" value="ACT-like. Chain A, domain 2"/>
    <property type="match status" value="1"/>
</dbReference>
<name>X1FXE8_9ZZZZ</name>
<accession>X1FXE8</accession>
<proteinExistence type="predicted"/>
<sequence>IESKGTEEKIKGILALLKIFGIKKLVRTGKIALSREGKRI</sequence>
<evidence type="ECO:0000259" key="1">
    <source>
        <dbReference type="Pfam" id="PF10369"/>
    </source>
</evidence>
<organism evidence="2">
    <name type="scientific">marine sediment metagenome</name>
    <dbReference type="NCBI Taxonomy" id="412755"/>
    <lineage>
        <taxon>unclassified sequences</taxon>
        <taxon>metagenomes</taxon>
        <taxon>ecological metagenomes</taxon>
    </lineage>
</organism>
<dbReference type="Pfam" id="PF10369">
    <property type="entry name" value="ALS_ss_C"/>
    <property type="match status" value="1"/>
</dbReference>
<evidence type="ECO:0000313" key="2">
    <source>
        <dbReference type="EMBL" id="GAH33974.1"/>
    </source>
</evidence>
<dbReference type="InterPro" id="IPR045865">
    <property type="entry name" value="ACT-like_dom_sf"/>
</dbReference>
<comment type="caution">
    <text evidence="2">The sequence shown here is derived from an EMBL/GenBank/DDBJ whole genome shotgun (WGS) entry which is preliminary data.</text>
</comment>
<protein>
    <recommendedName>
        <fullName evidence="1">Acetolactate synthase small subunit C-terminal domain-containing protein</fullName>
    </recommendedName>
</protein>
<dbReference type="EMBL" id="BARU01006583">
    <property type="protein sequence ID" value="GAH33974.1"/>
    <property type="molecule type" value="Genomic_DNA"/>
</dbReference>
<dbReference type="InterPro" id="IPR027271">
    <property type="entry name" value="Acetolactate_synth/TF_NikR_C"/>
</dbReference>